<dbReference type="Proteomes" id="UP000322619">
    <property type="component" value="Unassembled WGS sequence"/>
</dbReference>
<protein>
    <submittedName>
        <fullName evidence="1">Uncharacterized protein</fullName>
    </submittedName>
</protein>
<sequence>MNKGTLLITGNKKKVYQVVGRYGKDIVLADTSENGDEVLIYGPTELQGLIYEKRFELVLDSKKKNGGKK</sequence>
<evidence type="ECO:0000313" key="1">
    <source>
        <dbReference type="EMBL" id="TYC86498.1"/>
    </source>
</evidence>
<accession>A0A5D0WRP2</accession>
<gene>
    <name evidence="1" type="ORF">FXB42_06470</name>
</gene>
<evidence type="ECO:0000313" key="2">
    <source>
        <dbReference type="Proteomes" id="UP000322619"/>
    </source>
</evidence>
<dbReference type="EMBL" id="VSLA01000010">
    <property type="protein sequence ID" value="TYC86498.1"/>
    <property type="molecule type" value="Genomic_DNA"/>
</dbReference>
<comment type="caution">
    <text evidence="1">The sequence shown here is derived from an EMBL/GenBank/DDBJ whole genome shotgun (WGS) entry which is preliminary data.</text>
</comment>
<organism evidence="1 2">
    <name type="scientific">Acetobacterium wieringae</name>
    <dbReference type="NCBI Taxonomy" id="52694"/>
    <lineage>
        <taxon>Bacteria</taxon>
        <taxon>Bacillati</taxon>
        <taxon>Bacillota</taxon>
        <taxon>Clostridia</taxon>
        <taxon>Eubacteriales</taxon>
        <taxon>Eubacteriaceae</taxon>
        <taxon>Acetobacterium</taxon>
    </lineage>
</organism>
<name>A0A5D0WRP2_9FIRM</name>
<dbReference type="AlphaFoldDB" id="A0A5D0WRP2"/>
<proteinExistence type="predicted"/>
<dbReference type="RefSeq" id="WP_148637202.1">
    <property type="nucleotide sequence ID" value="NZ_VSLA01000010.1"/>
</dbReference>
<reference evidence="1 2" key="1">
    <citation type="submission" date="2019-08" db="EMBL/GenBank/DDBJ databases">
        <title>Isolation and enrichment of carboxydotrophic bacteria from anaerobic sludge for the production of bio-based chemicals from syngas.</title>
        <authorList>
            <person name="Antares A.L."/>
            <person name="Moreira J."/>
            <person name="Diender M."/>
            <person name="Parshina S.N."/>
            <person name="Stams A.J.M."/>
            <person name="Alves M."/>
            <person name="Alves J.I."/>
            <person name="Sousa D.Z."/>
        </authorList>
    </citation>
    <scope>NUCLEOTIDE SEQUENCE [LARGE SCALE GENOMIC DNA]</scope>
    <source>
        <strain evidence="1 2">JM</strain>
    </source>
</reference>